<proteinExistence type="predicted"/>
<dbReference type="AlphaFoldDB" id="A0AAV4NTI6"/>
<keyword evidence="3" id="KW-1185">Reference proteome</keyword>
<comment type="caution">
    <text evidence="2">The sequence shown here is derived from an EMBL/GenBank/DDBJ whole genome shotgun (WGS) entry which is preliminary data.</text>
</comment>
<reference evidence="2 3" key="1">
    <citation type="submission" date="2021-06" db="EMBL/GenBank/DDBJ databases">
        <title>Caerostris extrusa draft genome.</title>
        <authorList>
            <person name="Kono N."/>
            <person name="Arakawa K."/>
        </authorList>
    </citation>
    <scope>NUCLEOTIDE SEQUENCE [LARGE SCALE GENOMIC DNA]</scope>
</reference>
<dbReference type="EMBL" id="BPLR01021252">
    <property type="protein sequence ID" value="GIX87615.1"/>
    <property type="molecule type" value="Genomic_DNA"/>
</dbReference>
<dbReference type="Proteomes" id="UP001054945">
    <property type="component" value="Unassembled WGS sequence"/>
</dbReference>
<evidence type="ECO:0000256" key="1">
    <source>
        <dbReference type="SAM" id="MobiDB-lite"/>
    </source>
</evidence>
<sequence length="108" mass="11895">MTTAPVANLRTDNGETSPRPTSNPKLLFGLASTCIASERKSHSTIRQVAEEDVKFRGPPLGRPTGNTRGSSNDIRYLLTTTHAQRRHRRKVERSCPPFILSADSSSFS</sequence>
<organism evidence="2 3">
    <name type="scientific">Caerostris extrusa</name>
    <name type="common">Bark spider</name>
    <name type="synonym">Caerostris bankana</name>
    <dbReference type="NCBI Taxonomy" id="172846"/>
    <lineage>
        <taxon>Eukaryota</taxon>
        <taxon>Metazoa</taxon>
        <taxon>Ecdysozoa</taxon>
        <taxon>Arthropoda</taxon>
        <taxon>Chelicerata</taxon>
        <taxon>Arachnida</taxon>
        <taxon>Araneae</taxon>
        <taxon>Araneomorphae</taxon>
        <taxon>Entelegynae</taxon>
        <taxon>Araneoidea</taxon>
        <taxon>Araneidae</taxon>
        <taxon>Caerostris</taxon>
    </lineage>
</organism>
<name>A0AAV4NTI6_CAEEX</name>
<feature type="compositionally biased region" description="Polar residues" evidence="1">
    <location>
        <begin position="1"/>
        <end position="24"/>
    </location>
</feature>
<accession>A0AAV4NTI6</accession>
<feature type="region of interest" description="Disordered" evidence="1">
    <location>
        <begin position="1"/>
        <end position="25"/>
    </location>
</feature>
<feature type="region of interest" description="Disordered" evidence="1">
    <location>
        <begin position="50"/>
        <end position="72"/>
    </location>
</feature>
<gene>
    <name evidence="2" type="ORF">CEXT_136741</name>
</gene>
<protein>
    <submittedName>
        <fullName evidence="2">Uncharacterized protein</fullName>
    </submittedName>
</protein>
<evidence type="ECO:0000313" key="3">
    <source>
        <dbReference type="Proteomes" id="UP001054945"/>
    </source>
</evidence>
<evidence type="ECO:0000313" key="2">
    <source>
        <dbReference type="EMBL" id="GIX87615.1"/>
    </source>
</evidence>